<proteinExistence type="predicted"/>
<sequence>MASTSRYDPDFDRLDMEIILEEDVMAELEDFAFLSQLGLVDESYKLLEAVVWRHLKHFPVVAEIGAFAIDNGDADLVLHLFVEKVGRRIQYTEEQEHYLRTLALWTRNELDANTIRAIESPSNQHEESDDSLRYEQALFAEPDFTSTIALQNIEIRIRAAAIDAADAGIPNSIIKYAEKHFWRLEHHALHSEAVRMFTALAGCHEMLDCDIDVIREMYESLLQQFEPCRPRSTQRTSEETEPLDTIQVVIDLFHTQFAYLRLLVNHVSSSPREVKSLHSQVENLLLWLFQNLPYDRASMRWADVWNEISSKVTTSSERLQPLKGQGLEQQRLLKESDSPAQQHKMIDDKWQGLSPSERQLYEKKARAISLSKPVWDIPQRYEKEQDSSATSKRLSYTSLSSATELQAPDANSLTPESKRLQELEDLNARLKKQNDLLKIAIKGNQGQVTAIKEKTRQSPEDPAPADLPKRRVNFFRRWKNPSILRRGSTRSMASD</sequence>
<organism evidence="2 3">
    <name type="scientific">Lithohypha guttulata</name>
    <dbReference type="NCBI Taxonomy" id="1690604"/>
    <lineage>
        <taxon>Eukaryota</taxon>
        <taxon>Fungi</taxon>
        <taxon>Dikarya</taxon>
        <taxon>Ascomycota</taxon>
        <taxon>Pezizomycotina</taxon>
        <taxon>Eurotiomycetes</taxon>
        <taxon>Chaetothyriomycetidae</taxon>
        <taxon>Chaetothyriales</taxon>
        <taxon>Trichomeriaceae</taxon>
        <taxon>Lithohypha</taxon>
    </lineage>
</organism>
<reference evidence="2 3" key="1">
    <citation type="submission" date="2023-08" db="EMBL/GenBank/DDBJ databases">
        <title>Black Yeasts Isolated from many extreme environments.</title>
        <authorList>
            <person name="Coleine C."/>
            <person name="Stajich J.E."/>
            <person name="Selbmann L."/>
        </authorList>
    </citation>
    <scope>NUCLEOTIDE SEQUENCE [LARGE SCALE GENOMIC DNA]</scope>
    <source>
        <strain evidence="2 3">CCFEE 5885</strain>
    </source>
</reference>
<comment type="caution">
    <text evidence="2">The sequence shown here is derived from an EMBL/GenBank/DDBJ whole genome shotgun (WGS) entry which is preliminary data.</text>
</comment>
<name>A0ABR0JU40_9EURO</name>
<evidence type="ECO:0000256" key="1">
    <source>
        <dbReference type="SAM" id="MobiDB-lite"/>
    </source>
</evidence>
<feature type="region of interest" description="Disordered" evidence="1">
    <location>
        <begin position="447"/>
        <end position="469"/>
    </location>
</feature>
<dbReference type="EMBL" id="JAVRRG010000331">
    <property type="protein sequence ID" value="KAK5072297.1"/>
    <property type="molecule type" value="Genomic_DNA"/>
</dbReference>
<dbReference type="Proteomes" id="UP001345013">
    <property type="component" value="Unassembled WGS sequence"/>
</dbReference>
<evidence type="ECO:0000313" key="2">
    <source>
        <dbReference type="EMBL" id="KAK5072297.1"/>
    </source>
</evidence>
<protein>
    <submittedName>
        <fullName evidence="2">Uncharacterized protein</fullName>
    </submittedName>
</protein>
<evidence type="ECO:0000313" key="3">
    <source>
        <dbReference type="Proteomes" id="UP001345013"/>
    </source>
</evidence>
<gene>
    <name evidence="2" type="ORF">LTR24_010463</name>
</gene>
<keyword evidence="3" id="KW-1185">Reference proteome</keyword>
<accession>A0ABR0JU40</accession>